<feature type="chain" id="PRO_5045080039" evidence="2">
    <location>
        <begin position="25"/>
        <end position="544"/>
    </location>
</feature>
<organism evidence="3 4">
    <name type="scientific">Orchesella dallaii</name>
    <dbReference type="NCBI Taxonomy" id="48710"/>
    <lineage>
        <taxon>Eukaryota</taxon>
        <taxon>Metazoa</taxon>
        <taxon>Ecdysozoa</taxon>
        <taxon>Arthropoda</taxon>
        <taxon>Hexapoda</taxon>
        <taxon>Collembola</taxon>
        <taxon>Entomobryomorpha</taxon>
        <taxon>Entomobryoidea</taxon>
        <taxon>Orchesellidae</taxon>
        <taxon>Orchesellinae</taxon>
        <taxon>Orchesella</taxon>
    </lineage>
</organism>
<dbReference type="SUPFAM" id="SSF53300">
    <property type="entry name" value="vWA-like"/>
    <property type="match status" value="1"/>
</dbReference>
<dbReference type="Gene3D" id="3.40.50.410">
    <property type="entry name" value="von Willebrand factor, type A domain"/>
    <property type="match status" value="1"/>
</dbReference>
<protein>
    <submittedName>
        <fullName evidence="3">Uncharacterized protein</fullName>
    </submittedName>
</protein>
<feature type="compositionally biased region" description="Low complexity" evidence="1">
    <location>
        <begin position="256"/>
        <end position="267"/>
    </location>
</feature>
<evidence type="ECO:0000313" key="3">
    <source>
        <dbReference type="EMBL" id="CAL8121168.1"/>
    </source>
</evidence>
<feature type="region of interest" description="Disordered" evidence="1">
    <location>
        <begin position="238"/>
        <end position="267"/>
    </location>
</feature>
<keyword evidence="2" id="KW-0732">Signal</keyword>
<accession>A0ABP1R634</accession>
<evidence type="ECO:0000313" key="4">
    <source>
        <dbReference type="Proteomes" id="UP001642540"/>
    </source>
</evidence>
<evidence type="ECO:0000256" key="1">
    <source>
        <dbReference type="SAM" id="MobiDB-lite"/>
    </source>
</evidence>
<dbReference type="Proteomes" id="UP001642540">
    <property type="component" value="Unassembled WGS sequence"/>
</dbReference>
<name>A0ABP1R634_9HEXA</name>
<gene>
    <name evidence="3" type="ORF">ODALV1_LOCUS19252</name>
</gene>
<feature type="signal peptide" evidence="2">
    <location>
        <begin position="1"/>
        <end position="24"/>
    </location>
</feature>
<proteinExistence type="predicted"/>
<keyword evidence="4" id="KW-1185">Reference proteome</keyword>
<evidence type="ECO:0000256" key="2">
    <source>
        <dbReference type="SAM" id="SignalP"/>
    </source>
</evidence>
<dbReference type="EMBL" id="CAXLJM020000065">
    <property type="protein sequence ID" value="CAL8121168.1"/>
    <property type="molecule type" value="Genomic_DNA"/>
</dbReference>
<sequence length="544" mass="61159">MAFSTICKILLLSSIFILLPSTNGDPSKLPPNIQVALLIPEHEGYKHIFSNLYPVIKRLLQDLNPYYVEKQVAVATFNRTCLQFHNNFTSNPDDFSELYIFVHGKKSKSHHEHALQAIHQAVTSKEIGWSSSDVRKTLMIVTAGKLFLDSSERTPTCERPTDLGQNTGRSEELWDDIEDTKTEILILSESIQVCQYPPWLVGWMKEMGLKTIRFTVSPFRLQNGTSILPPLIDYLEGESSDDNNSTGPGISGRSLSSNSTSTTNDSDTNTCEIFDNLPIRTQVAFVIDRRQKFQQYFEAFSSQFEGIIQDIKKFNAEAEFALTAFTHYCCFQYPYGVLKSGIDLQTHGKTSKANCYKLEQKFTSDLGQLKATMDKMKGETPKQLLMGKESSAQTAVLFTATDPTIGWRWVPWDQDNNFIRRIIIFLTNSLTDIPASLFCDSKHRHEPRGDGSDTCDNSHPPEASLVGHVLKDKNVHIVAVVPDKLYDVWEDQLKIGMAMHDAILISVKKEALDGLKEELVEKVKSIVSCDLLDADPPGYNTLGL</sequence>
<dbReference type="InterPro" id="IPR036465">
    <property type="entry name" value="vWFA_dom_sf"/>
</dbReference>
<comment type="caution">
    <text evidence="3">The sequence shown here is derived from an EMBL/GenBank/DDBJ whole genome shotgun (WGS) entry which is preliminary data.</text>
</comment>
<reference evidence="3 4" key="1">
    <citation type="submission" date="2024-08" db="EMBL/GenBank/DDBJ databases">
        <authorList>
            <person name="Cucini C."/>
            <person name="Frati F."/>
        </authorList>
    </citation>
    <scope>NUCLEOTIDE SEQUENCE [LARGE SCALE GENOMIC DNA]</scope>
</reference>